<dbReference type="InterPro" id="IPR031488">
    <property type="entry name" value="Zn_ribbon_mio"/>
</dbReference>
<feature type="region of interest" description="Disordered" evidence="2">
    <location>
        <begin position="402"/>
        <end position="457"/>
    </location>
</feature>
<dbReference type="GeneID" id="94172433"/>
<keyword evidence="4" id="KW-1185">Reference proteome</keyword>
<evidence type="ECO:0000256" key="2">
    <source>
        <dbReference type="SAM" id="MobiDB-lite"/>
    </source>
</evidence>
<dbReference type="OrthoDB" id="341486at2759"/>
<feature type="region of interest" description="Disordered" evidence="2">
    <location>
        <begin position="347"/>
        <end position="366"/>
    </location>
</feature>
<organism evidence="3 4">
    <name type="scientific">Leishmania enriettii</name>
    <dbReference type="NCBI Taxonomy" id="5663"/>
    <lineage>
        <taxon>Eukaryota</taxon>
        <taxon>Discoba</taxon>
        <taxon>Euglenozoa</taxon>
        <taxon>Kinetoplastea</taxon>
        <taxon>Metakinetoplastina</taxon>
        <taxon>Trypanosomatida</taxon>
        <taxon>Trypanosomatidae</taxon>
        <taxon>Leishmaniinae</taxon>
        <taxon>Leishmania</taxon>
    </lineage>
</organism>
<protein>
    <submittedName>
        <fullName evidence="3">Uncharacterized protein</fullName>
    </submittedName>
</protein>
<feature type="region of interest" description="Disordered" evidence="2">
    <location>
        <begin position="1823"/>
        <end position="1845"/>
    </location>
</feature>
<dbReference type="Proteomes" id="UP000674179">
    <property type="component" value="Chromosome 25"/>
</dbReference>
<dbReference type="InterPro" id="IPR036322">
    <property type="entry name" value="WD40_repeat_dom_sf"/>
</dbReference>
<dbReference type="InterPro" id="IPR015943">
    <property type="entry name" value="WD40/YVTN_repeat-like_dom_sf"/>
</dbReference>
<dbReference type="CDD" id="cd16691">
    <property type="entry name" value="mRING-H2-C3H3C2_Mio"/>
    <property type="match status" value="1"/>
</dbReference>
<gene>
    <name evidence="3" type="ORF">CUR178_05230</name>
</gene>
<dbReference type="Gene3D" id="2.130.10.10">
    <property type="entry name" value="YVTN repeat-like/Quinoprotein amine dehydrogenase"/>
    <property type="match status" value="1"/>
</dbReference>
<evidence type="ECO:0000313" key="3">
    <source>
        <dbReference type="EMBL" id="KAG5477525.1"/>
    </source>
</evidence>
<dbReference type="RefSeq" id="XP_067692465.1">
    <property type="nucleotide sequence ID" value="XM_067836923.1"/>
</dbReference>
<feature type="compositionally biased region" description="Polar residues" evidence="2">
    <location>
        <begin position="1254"/>
        <end position="1278"/>
    </location>
</feature>
<dbReference type="KEGG" id="lenr:94172433"/>
<evidence type="ECO:0000256" key="1">
    <source>
        <dbReference type="ARBA" id="ARBA00009713"/>
    </source>
</evidence>
<dbReference type="SUPFAM" id="SSF50978">
    <property type="entry name" value="WD40 repeat-like"/>
    <property type="match status" value="1"/>
</dbReference>
<feature type="region of interest" description="Disordered" evidence="2">
    <location>
        <begin position="766"/>
        <end position="794"/>
    </location>
</feature>
<dbReference type="PANTHER" id="PTHR16453">
    <property type="entry name" value="WD40 DOMAIN-CONTAINING PROTEIN MIO FAMILY MEMBER"/>
    <property type="match status" value="1"/>
</dbReference>
<comment type="similarity">
    <text evidence="1">Belongs to the WD repeat mio family.</text>
</comment>
<feature type="region of interest" description="Disordered" evidence="2">
    <location>
        <begin position="1223"/>
        <end position="1278"/>
    </location>
</feature>
<evidence type="ECO:0000313" key="4">
    <source>
        <dbReference type="Proteomes" id="UP000674179"/>
    </source>
</evidence>
<dbReference type="PANTHER" id="PTHR16453:SF13">
    <property type="entry name" value="WD REPEAT PROTEIN MIO ZINC-RIBBON LIKE DOMAIN-CONTAINING PROTEIN"/>
    <property type="match status" value="1"/>
</dbReference>
<comment type="caution">
    <text evidence="3">The sequence shown here is derived from an EMBL/GenBank/DDBJ whole genome shotgun (WGS) entry which is preliminary data.</text>
</comment>
<feature type="region of interest" description="Disordered" evidence="2">
    <location>
        <begin position="1128"/>
        <end position="1147"/>
    </location>
</feature>
<proteinExistence type="inferred from homology"/>
<dbReference type="EMBL" id="JAFHKP010000025">
    <property type="protein sequence ID" value="KAG5477525.1"/>
    <property type="molecule type" value="Genomic_DNA"/>
</dbReference>
<feature type="region of interest" description="Disordered" evidence="2">
    <location>
        <begin position="1506"/>
        <end position="1528"/>
    </location>
</feature>
<feature type="compositionally biased region" description="Low complexity" evidence="2">
    <location>
        <begin position="1510"/>
        <end position="1528"/>
    </location>
</feature>
<accession>A0A836H4M4</accession>
<name>A0A836H4M4_LEIEN</name>
<dbReference type="GO" id="GO:0005737">
    <property type="term" value="C:cytoplasm"/>
    <property type="evidence" value="ECO:0007669"/>
    <property type="project" value="TreeGrafter"/>
</dbReference>
<reference evidence="3 4" key="1">
    <citation type="submission" date="2021-02" db="EMBL/GenBank/DDBJ databases">
        <title>Leishmania (Mundinia) enrietti genome sequencing and assembly.</title>
        <authorList>
            <person name="Almutairi H."/>
            <person name="Gatherer D."/>
        </authorList>
    </citation>
    <scope>NUCLEOTIDE SEQUENCE [LARGE SCALE GENOMIC DNA]</scope>
    <source>
        <strain evidence="3">CUR178</strain>
    </source>
</reference>
<sequence length="2265" mass="231859">MLLSKQPGDTGVYATATSSQVRLYYVLDRVFPRAPSDPATAKASGALANGAQGGWAGTGASEASASPVDIPPGLLPYFDSAPACVPREYLRMLCRLSTVGGGAGSVAATMAGGTDVRTGGWYGTYGLLPSLAMSAAHVRSPSLPRTRAELASATYTAPTNELQQRRQSQYASSAHHWGTALIPFHTVPCDGAGERRLWSSHGGANASPPEWTTTTLATTAATSTFAEEFGLEQSSSHVSGNSAAGYSGYYVGVPQASCRRAGGGGSGGGHHVDSSTSAPAASAAPTALSLSCATDCLLFFVANSEGMSWIGRSDTTALSPLRVPMSLQVRRCDTGVYGGPVGGGVGSAPLSTPRPPLPFSGGLGAPASTAFPTHSFASSERVATSPNAAGDHSVRNAALMSDDENDDEGAGADGAGEAVTGSERRSRGGGTDSSRLDSLTGAAGSSRTDGLDVLGGVAPEGMEGLPVQRAVSCHKRVVTASGWDPRNSAILALGRQSGAVQLLDVEYMAGAMEGRCCSPTATKCSESDNDTTEPFMSTAGGVGAAGASVLGGGGARLAAYAGADHLTYSVVQHKQMLGPVTALDWMPQSHLTVVAARRRDGLGFYAELLDLRASHDGVTYLGAPPEVFGVPIYACTTDSAAPYVLCSAEKVACHPSQRYVATVGTSRSRDIVQLWDVRMATRPVACQVYARAGYTSLCWSATEAGVVLGTTRDGGLRAHAFKELAPSRSTPGGPVVVTSHHYGTAASPRLSSSGFGCGGAGVGGGVGRGRRRPVSSSGPPHQCSTTGREQEADRWGVSNSNLLNSGCSGTEAEDDFVDDSSSFRSGFSGDGTGIAALPIADRSNALVHVRMRAQSALVCRLPSRVPAAAVGWVCRLLSEPAKMVAAGGIPGLAQTHRRSGGGIPAAGPCRSELLHTLNSVAAGPHPTDCGVGDVNGCVMAHGCRTDLPQLLLLNAKNGELYTQVYNPGGGTVTSLSSSTALIAAGPNAFLTHTSTAYKRASYLHEESVLDRLECQAAAAAEADAGIAVPCGATPISSRPGPVSGTGLPGGRQGVAGAATVVSSASKPRVSGDSVADGVQLSSTGSSVTGGGGACGAGGGGGGVSSAVTRLKGRPVDLIGMGLLDEVEDEEDEEDAPSTVRANATATATGDYEHRATAGVKASGQPGFGTAHFTVHGRPSVGAAGAAGAFSSVGAATGGVPRAGLHTDAEPALAGIGGAAAPKAVHCSGPNGDLHEEESRGPRFPLRETVAAAPQSRSASQEPMPPQSCTGTTSVTDRNATESGVAVTVPQEMSFCEFHRLDRTRYVWGRLRSGFACDPLRNLTVLLREGVDREAYATFLYGCCAALLLFPTSVIVTPKFRSTSTATGPAASSFSFVLGLNRAVPGLLELLVSERELRQQLGLSDSRLSPQFRLSQHHQQLAPANATTAGEAAGFAASSGQSIIGPVGALALQGSLLTSLPNSPELQKGPPAFPLRPFGAAAAGICRGRPPPASHLTGPAINAGVSRAAPSRAMGGTASSGASSGAAGDGAVHRPTYPIAIGMLRQLVLQSMGWIPPPAVCLVDLPAEHTPEDEGICASAGAETDGEAQATQSSPLRGQSHLQHPAEKFFVQGDGIGQHSLQEALERRVAVLVLLDRLQEASELLALYGAYNALYPSIALTLSGARNRQTTLTSLTADDCSGVTFWINLMLTYVELVMRQQSCGAAAAGDGTLPADAASLISTSIGATSSATPSTAASTEPASRFDVLFTLPQQKVVVLRLLKRYPRLVLSDKVALATTLLLPPRYHSGHLANLIEVIHILVQQQYRSYATTVTASTTDQQSVVGSAYVSPSSTPPPPEIGAQQQRRMDAKCPSSVNLPPPPAESSSVGVAVLPATLDSNFPSLPGVSTACGFADTHGGDPIGTFVLTAAASAGRFAPICGCSLLLVTVVEGISADCSSLQRYVDESSDVQASLSYAAAFGDVLSPTVRMWRDAYRGLLNDQGLAMWRSQHDLQIVKLVKAREEVETHGGGNGISGHSSSCCGGVDVHSAGAAGAAASNSIGAVTGGGGGPSSGVIAAGAPPGVPAPAQSVGRVSRPNRFPGALGARGGDLGAVPGATSAAALMSTQTAMMMERTLNRFAQTTATTTADRDRSLREATAASAGAIPGGNDILRRTVELRCNCGQAMHATAPSKSSISSMSSTNMTRKQLIPCGNPECRQWQSPMCTVCGERMEHRATELPPERFFAWCSVCLHGGHWCHLREWFSKHTKCPVENCPCHCCDNVHLS</sequence>
<dbReference type="InterPro" id="IPR037593">
    <property type="entry name" value="MIOS/Sea4"/>
</dbReference>